<dbReference type="GO" id="GO:0010212">
    <property type="term" value="P:response to ionizing radiation"/>
    <property type="evidence" value="ECO:0007669"/>
    <property type="project" value="InterPro"/>
</dbReference>
<accession>A0A8D2LTA9</accession>
<dbReference type="GO" id="GO:0005634">
    <property type="term" value="C:nucleus"/>
    <property type="evidence" value="ECO:0007669"/>
    <property type="project" value="InterPro"/>
</dbReference>
<evidence type="ECO:0000313" key="5">
    <source>
        <dbReference type="Ensembl" id="ENSVKKP00000027374.1"/>
    </source>
</evidence>
<sequence>MTCSHNVVFLLDTASSVQKLHLHLGTLRILNYLGCRFGLAKVRWGFKFFDSLGGQGRASRVGSLRELGSRSWEEFEEELETRFRSRCCSPHLPGSVSQAAFTGNILKETLLDYQWDRPEIASPAKPILRNQKSKFVVTLDKPPASSIPEGFVNAIFLFSPCPHSQRELLHFISESHVYLSDVLPSVHDLTEKIVPKGIQEMMANQKITLYWVDTTEKVKFLASPDHIGYWMLVELMQLLGGTILPSETLIQYLHHYRTGTAPFSPVEPMSSELPFGPWTTILPFNSTLDYLLSLPSRLQTTFLPQEGVLFFQTDEESQACAVLLEPLTVNQKCFTSPANIYLKNTMTGWDSVHAGNFYTESWVLRSPPAGLMAQDSLSFQQFVKYILAQGLHMVAEVSPSGSCSPCTGILSPISDTAAVLSLLWAERTAEVERTLFQTPVEKNLSKDDSFSLPEIVSSVLNQVVGDSEGCLTSAEPLFPEWAQQELSHTYHWNPAVTEGWYSFSNLCGASSQLMESLLEANPAIGEEEASEPEGELMRCLSEFYQRKTSDLSTRSHQQDHRKRCGVPRTPVRQKMKTMSRSLQMLNVARLNVKAQKFLPDDKPSVSKKVSQRLQSRRSDHKLEERVETMRTRIGMCFRTEEEMLSYITANYQKAVIDGENVSTYAQDMMTAVYTFQKANETACMDTIRSSLLKTGKVLRQQLGHDPDKELKECQLQVYLRLEMCLQCPSFRNNADEMEQLVEEITEMLRILCLTKDPGYLTSLLEEIVETYIESMPKTLGDLYYSLGTQIPPKLASVLPADFFSDDSRSQESQTPSLPASTASVPLSRTAALSTETDQLEELRTRSAKKRKSTLARHRSVTESSQNLRQIEIPQIPRNRTQKVSLFLGCKLFVALKVTKVRRNLFNKAVISPSKRSLTKIPRSQSVSAVEGLKCNQSNKGTRGERCSGALLVSLVIPYSICLN</sequence>
<feature type="domain" description="Treslin M" evidence="2">
    <location>
        <begin position="281"/>
        <end position="423"/>
    </location>
</feature>
<dbReference type="Pfam" id="PF21855">
    <property type="entry name" value="Treslin_STD"/>
    <property type="match status" value="1"/>
</dbReference>
<feature type="domain" description="Treslin N-terminal" evidence="3">
    <location>
        <begin position="5"/>
        <end position="200"/>
    </location>
</feature>
<dbReference type="PANTHER" id="PTHR21556">
    <property type="entry name" value="TRESLIN"/>
    <property type="match status" value="1"/>
</dbReference>
<proteinExistence type="predicted"/>
<dbReference type="GO" id="GO:0006260">
    <property type="term" value="P:DNA replication"/>
    <property type="evidence" value="ECO:0007669"/>
    <property type="project" value="InterPro"/>
</dbReference>
<protein>
    <recommendedName>
        <fullName evidence="7">Treslin</fullName>
    </recommendedName>
</protein>
<evidence type="ECO:0008006" key="7">
    <source>
        <dbReference type="Google" id="ProtNLM"/>
    </source>
</evidence>
<dbReference type="InterPro" id="IPR053919">
    <property type="entry name" value="Treslin_N"/>
</dbReference>
<dbReference type="Pfam" id="PF21854">
    <property type="entry name" value="Treslin_N"/>
    <property type="match status" value="1"/>
</dbReference>
<evidence type="ECO:0000259" key="4">
    <source>
        <dbReference type="Pfam" id="PF21855"/>
    </source>
</evidence>
<evidence type="ECO:0000259" key="3">
    <source>
        <dbReference type="Pfam" id="PF21854"/>
    </source>
</evidence>
<dbReference type="InterPro" id="IPR032746">
    <property type="entry name" value="Treslin_M"/>
</dbReference>
<dbReference type="InterPro" id="IPR053920">
    <property type="entry name" value="Treslin_STD"/>
</dbReference>
<evidence type="ECO:0000259" key="2">
    <source>
        <dbReference type="Pfam" id="PF15292"/>
    </source>
</evidence>
<dbReference type="AlphaFoldDB" id="A0A8D2LTA9"/>
<dbReference type="GO" id="GO:0030174">
    <property type="term" value="P:regulation of DNA-templated DNA replication initiation"/>
    <property type="evidence" value="ECO:0007669"/>
    <property type="project" value="TreeGrafter"/>
</dbReference>
<dbReference type="Proteomes" id="UP000694545">
    <property type="component" value="Unplaced"/>
</dbReference>
<dbReference type="InterPro" id="IPR026153">
    <property type="entry name" value="Treslin"/>
</dbReference>
<dbReference type="GO" id="GO:0003682">
    <property type="term" value="F:chromatin binding"/>
    <property type="evidence" value="ECO:0007669"/>
    <property type="project" value="TreeGrafter"/>
</dbReference>
<evidence type="ECO:0000256" key="1">
    <source>
        <dbReference type="SAM" id="MobiDB-lite"/>
    </source>
</evidence>
<dbReference type="Pfam" id="PF15292">
    <property type="entry name" value="Treslin_M"/>
    <property type="match status" value="1"/>
</dbReference>
<feature type="domain" description="Treslin STD" evidence="4">
    <location>
        <begin position="641"/>
        <end position="786"/>
    </location>
</feature>
<dbReference type="GO" id="GO:0033314">
    <property type="term" value="P:mitotic DNA replication checkpoint signaling"/>
    <property type="evidence" value="ECO:0007669"/>
    <property type="project" value="InterPro"/>
</dbReference>
<keyword evidence="6" id="KW-1185">Reference proteome</keyword>
<dbReference type="PANTHER" id="PTHR21556:SF2">
    <property type="entry name" value="TRESLIN"/>
    <property type="match status" value="1"/>
</dbReference>
<feature type="compositionally biased region" description="Basic residues" evidence="1">
    <location>
        <begin position="845"/>
        <end position="858"/>
    </location>
</feature>
<reference evidence="5" key="2">
    <citation type="submission" date="2025-09" db="UniProtKB">
        <authorList>
            <consortium name="Ensembl"/>
        </authorList>
    </citation>
    <scope>IDENTIFICATION</scope>
</reference>
<dbReference type="GO" id="GO:0007095">
    <property type="term" value="P:mitotic G2 DNA damage checkpoint signaling"/>
    <property type="evidence" value="ECO:0007669"/>
    <property type="project" value="TreeGrafter"/>
</dbReference>
<feature type="compositionally biased region" description="Polar residues" evidence="1">
    <location>
        <begin position="810"/>
        <end position="836"/>
    </location>
</feature>
<organism evidence="5 6">
    <name type="scientific">Varanus komodoensis</name>
    <name type="common">Komodo dragon</name>
    <dbReference type="NCBI Taxonomy" id="61221"/>
    <lineage>
        <taxon>Eukaryota</taxon>
        <taxon>Metazoa</taxon>
        <taxon>Chordata</taxon>
        <taxon>Craniata</taxon>
        <taxon>Vertebrata</taxon>
        <taxon>Euteleostomi</taxon>
        <taxon>Lepidosauria</taxon>
        <taxon>Squamata</taxon>
        <taxon>Bifurcata</taxon>
        <taxon>Unidentata</taxon>
        <taxon>Episquamata</taxon>
        <taxon>Toxicofera</taxon>
        <taxon>Anguimorpha</taxon>
        <taxon>Paleoanguimorpha</taxon>
        <taxon>Varanoidea</taxon>
        <taxon>Varanidae</taxon>
        <taxon>Varanus</taxon>
    </lineage>
</organism>
<reference evidence="5" key="1">
    <citation type="submission" date="2025-08" db="UniProtKB">
        <authorList>
            <consortium name="Ensembl"/>
        </authorList>
    </citation>
    <scope>IDENTIFICATION</scope>
</reference>
<name>A0A8D2LTA9_VARKO</name>
<feature type="region of interest" description="Disordered" evidence="1">
    <location>
        <begin position="805"/>
        <end position="865"/>
    </location>
</feature>
<dbReference type="Ensembl" id="ENSVKKT00000028041.1">
    <property type="protein sequence ID" value="ENSVKKP00000027374.1"/>
    <property type="gene ID" value="ENSVKKG00000017809.1"/>
</dbReference>
<evidence type="ECO:0000313" key="6">
    <source>
        <dbReference type="Proteomes" id="UP000694545"/>
    </source>
</evidence>
<dbReference type="OMA" id="NCLHQVK"/>
<feature type="region of interest" description="Disordered" evidence="1">
    <location>
        <begin position="601"/>
        <end position="622"/>
    </location>
</feature>